<dbReference type="SUPFAM" id="SSF55961">
    <property type="entry name" value="Bet v1-like"/>
    <property type="match status" value="1"/>
</dbReference>
<dbReference type="EMBL" id="BAABAH010000001">
    <property type="protein sequence ID" value="GAA3802259.1"/>
    <property type="molecule type" value="Genomic_DNA"/>
</dbReference>
<dbReference type="InterPro" id="IPR019587">
    <property type="entry name" value="Polyketide_cyclase/dehydratase"/>
</dbReference>
<proteinExistence type="predicted"/>
<dbReference type="RefSeq" id="WP_344771856.1">
    <property type="nucleotide sequence ID" value="NZ_BAABAH010000001.1"/>
</dbReference>
<sequence length="143" mass="15639">MPSVERTITVAQPVEKVWTYLSDFTNTEEWDPPTVSTVRTSGDGGVGTTYTNVSKFLGHESEVKYEVVRFEPNSVFELTGSASGLDLRDTITFEERDGGTAVTYHSEFEPHGAAKLANPLLDGGLELLGNKVAKSIEEKLQTL</sequence>
<reference evidence="2" key="1">
    <citation type="journal article" date="2019" name="Int. J. Syst. Evol. Microbiol.">
        <title>The Global Catalogue of Microorganisms (GCM) 10K type strain sequencing project: providing services to taxonomists for standard genome sequencing and annotation.</title>
        <authorList>
            <consortium name="The Broad Institute Genomics Platform"/>
            <consortium name="The Broad Institute Genome Sequencing Center for Infectious Disease"/>
            <person name="Wu L."/>
            <person name="Ma J."/>
        </authorList>
    </citation>
    <scope>NUCLEOTIDE SEQUENCE [LARGE SCALE GENOMIC DNA]</scope>
    <source>
        <strain evidence="2">JCM 16953</strain>
    </source>
</reference>
<comment type="caution">
    <text evidence="1">The sequence shown here is derived from an EMBL/GenBank/DDBJ whole genome shotgun (WGS) entry which is preliminary data.</text>
</comment>
<evidence type="ECO:0000313" key="2">
    <source>
        <dbReference type="Proteomes" id="UP001501821"/>
    </source>
</evidence>
<dbReference type="Pfam" id="PF10604">
    <property type="entry name" value="Polyketide_cyc2"/>
    <property type="match status" value="1"/>
</dbReference>
<protein>
    <submittedName>
        <fullName evidence="1">SRPBCC family protein</fullName>
    </submittedName>
</protein>
<evidence type="ECO:0000313" key="1">
    <source>
        <dbReference type="EMBL" id="GAA3802259.1"/>
    </source>
</evidence>
<keyword evidence="2" id="KW-1185">Reference proteome</keyword>
<organism evidence="1 2">
    <name type="scientific">Nocardioides panacisoli</name>
    <dbReference type="NCBI Taxonomy" id="627624"/>
    <lineage>
        <taxon>Bacteria</taxon>
        <taxon>Bacillati</taxon>
        <taxon>Actinomycetota</taxon>
        <taxon>Actinomycetes</taxon>
        <taxon>Propionibacteriales</taxon>
        <taxon>Nocardioidaceae</taxon>
        <taxon>Nocardioides</taxon>
    </lineage>
</organism>
<dbReference type="Proteomes" id="UP001501821">
    <property type="component" value="Unassembled WGS sequence"/>
</dbReference>
<gene>
    <name evidence="1" type="ORF">GCM10022242_01540</name>
</gene>
<name>A0ABP7HWT0_9ACTN</name>
<dbReference type="Gene3D" id="3.30.530.20">
    <property type="match status" value="1"/>
</dbReference>
<dbReference type="InterPro" id="IPR023393">
    <property type="entry name" value="START-like_dom_sf"/>
</dbReference>
<accession>A0ABP7HWT0</accession>